<evidence type="ECO:0000256" key="7">
    <source>
        <dbReference type="ARBA" id="ARBA00023136"/>
    </source>
</evidence>
<evidence type="ECO:0000256" key="2">
    <source>
        <dbReference type="ARBA" id="ARBA00022475"/>
    </source>
</evidence>
<evidence type="ECO:0000256" key="5">
    <source>
        <dbReference type="ARBA" id="ARBA00022692"/>
    </source>
</evidence>
<reference evidence="13" key="1">
    <citation type="journal article" date="2019" name="Int. J. Syst. Evol. Microbiol.">
        <title>The Global Catalogue of Microorganisms (GCM) 10K type strain sequencing project: providing services to taxonomists for standard genome sequencing and annotation.</title>
        <authorList>
            <consortium name="The Broad Institute Genomics Platform"/>
            <consortium name="The Broad Institute Genome Sequencing Center for Infectious Disease"/>
            <person name="Wu L."/>
            <person name="Ma J."/>
        </authorList>
    </citation>
    <scope>NUCLEOTIDE SEQUENCE [LARGE SCALE GENOMIC DNA]</scope>
    <source>
        <strain evidence="13">CCUG 50347</strain>
    </source>
</reference>
<protein>
    <submittedName>
        <fullName evidence="12">ArnT family glycosyltransferase</fullName>
        <ecNumber evidence="12">2.4.-.-</ecNumber>
    </submittedName>
</protein>
<dbReference type="EC" id="2.4.-.-" evidence="12"/>
<keyword evidence="13" id="KW-1185">Reference proteome</keyword>
<feature type="transmembrane region" description="Helical" evidence="9">
    <location>
        <begin position="343"/>
        <end position="360"/>
    </location>
</feature>
<dbReference type="PANTHER" id="PTHR33908:SF3">
    <property type="entry name" value="UNDECAPRENYL PHOSPHATE-ALPHA-4-AMINO-4-DEOXY-L-ARABINOSE ARABINOSYL TRANSFERASE"/>
    <property type="match status" value="1"/>
</dbReference>
<feature type="compositionally biased region" description="Gly residues" evidence="8">
    <location>
        <begin position="531"/>
        <end position="548"/>
    </location>
</feature>
<evidence type="ECO:0000256" key="3">
    <source>
        <dbReference type="ARBA" id="ARBA00022676"/>
    </source>
</evidence>
<dbReference type="InterPro" id="IPR038731">
    <property type="entry name" value="RgtA/B/C-like"/>
</dbReference>
<evidence type="ECO:0000256" key="8">
    <source>
        <dbReference type="SAM" id="MobiDB-lite"/>
    </source>
</evidence>
<keyword evidence="3 12" id="KW-0328">Glycosyltransferase</keyword>
<dbReference type="Pfam" id="PF13231">
    <property type="entry name" value="PMT_2"/>
    <property type="match status" value="1"/>
</dbReference>
<keyword evidence="4 12" id="KW-0808">Transferase</keyword>
<feature type="domain" description="Putative mannosyltransferase YkcA/B-like C-terminal" evidence="11">
    <location>
        <begin position="583"/>
        <end position="667"/>
    </location>
</feature>
<feature type="transmembrane region" description="Helical" evidence="9">
    <location>
        <begin position="489"/>
        <end position="510"/>
    </location>
</feature>
<feature type="domain" description="Glycosyltransferase RgtA/B/C/D-like" evidence="10">
    <location>
        <begin position="109"/>
        <end position="267"/>
    </location>
</feature>
<feature type="transmembrane region" description="Helical" evidence="9">
    <location>
        <begin position="397"/>
        <end position="414"/>
    </location>
</feature>
<dbReference type="GO" id="GO:0016757">
    <property type="term" value="F:glycosyltransferase activity"/>
    <property type="evidence" value="ECO:0007669"/>
    <property type="project" value="UniProtKB-KW"/>
</dbReference>
<evidence type="ECO:0000256" key="1">
    <source>
        <dbReference type="ARBA" id="ARBA00004651"/>
    </source>
</evidence>
<feature type="transmembrane region" description="Helical" evidence="9">
    <location>
        <begin position="372"/>
        <end position="391"/>
    </location>
</feature>
<organism evidence="12 13">
    <name type="scientific">Actinomycetospora chibensis</name>
    <dbReference type="NCBI Taxonomy" id="663606"/>
    <lineage>
        <taxon>Bacteria</taxon>
        <taxon>Bacillati</taxon>
        <taxon>Actinomycetota</taxon>
        <taxon>Actinomycetes</taxon>
        <taxon>Pseudonocardiales</taxon>
        <taxon>Pseudonocardiaceae</taxon>
        <taxon>Actinomycetospora</taxon>
    </lineage>
</organism>
<feature type="transmembrane region" description="Helical" evidence="9">
    <location>
        <begin position="158"/>
        <end position="178"/>
    </location>
</feature>
<comment type="caution">
    <text evidence="12">The sequence shown here is derived from an EMBL/GenBank/DDBJ whole genome shotgun (WGS) entry which is preliminary data.</text>
</comment>
<feature type="region of interest" description="Disordered" evidence="8">
    <location>
        <begin position="527"/>
        <end position="573"/>
    </location>
</feature>
<dbReference type="Pfam" id="PF24878">
    <property type="entry name" value="YkcB_C"/>
    <property type="match status" value="1"/>
</dbReference>
<keyword evidence="7 9" id="KW-0472">Membrane</keyword>
<keyword evidence="2" id="KW-1003">Cell membrane</keyword>
<feature type="transmembrane region" description="Helical" evidence="9">
    <location>
        <begin position="51"/>
        <end position="69"/>
    </location>
</feature>
<feature type="transmembrane region" description="Helical" evidence="9">
    <location>
        <begin position="257"/>
        <end position="275"/>
    </location>
</feature>
<dbReference type="InterPro" id="IPR050297">
    <property type="entry name" value="LipidA_mod_glycosyltrf_83"/>
</dbReference>
<dbReference type="RefSeq" id="WP_274192428.1">
    <property type="nucleotide sequence ID" value="NZ_BAABHN010000004.1"/>
</dbReference>
<evidence type="ECO:0000256" key="6">
    <source>
        <dbReference type="ARBA" id="ARBA00022989"/>
    </source>
</evidence>
<keyword evidence="6 9" id="KW-1133">Transmembrane helix</keyword>
<feature type="transmembrane region" description="Helical" evidence="9">
    <location>
        <begin position="231"/>
        <end position="250"/>
    </location>
</feature>
<evidence type="ECO:0000256" key="9">
    <source>
        <dbReference type="SAM" id="Phobius"/>
    </source>
</evidence>
<evidence type="ECO:0000313" key="12">
    <source>
        <dbReference type="EMBL" id="MFC4831397.1"/>
    </source>
</evidence>
<evidence type="ECO:0000256" key="4">
    <source>
        <dbReference type="ARBA" id="ARBA00022679"/>
    </source>
</evidence>
<dbReference type="Proteomes" id="UP001595909">
    <property type="component" value="Unassembled WGS sequence"/>
</dbReference>
<feature type="transmembrane region" description="Helical" evidence="9">
    <location>
        <begin position="458"/>
        <end position="477"/>
    </location>
</feature>
<name>A0ABV9RDE5_9PSEU</name>
<dbReference type="PANTHER" id="PTHR33908">
    <property type="entry name" value="MANNOSYLTRANSFERASE YKCB-RELATED"/>
    <property type="match status" value="1"/>
</dbReference>
<feature type="transmembrane region" description="Helical" evidence="9">
    <location>
        <begin position="184"/>
        <end position="201"/>
    </location>
</feature>
<gene>
    <name evidence="12" type="ORF">ACFPEL_03135</name>
</gene>
<dbReference type="EMBL" id="JBHSIM010000004">
    <property type="protein sequence ID" value="MFC4831397.1"/>
    <property type="molecule type" value="Genomic_DNA"/>
</dbReference>
<evidence type="ECO:0000259" key="11">
    <source>
        <dbReference type="Pfam" id="PF24878"/>
    </source>
</evidence>
<feature type="transmembrane region" description="Helical" evidence="9">
    <location>
        <begin position="426"/>
        <end position="446"/>
    </location>
</feature>
<keyword evidence="5 9" id="KW-0812">Transmembrane</keyword>
<comment type="subcellular location">
    <subcellularLocation>
        <location evidence="1">Cell membrane</location>
        <topology evidence="1">Multi-pass membrane protein</topology>
    </subcellularLocation>
</comment>
<proteinExistence type="predicted"/>
<accession>A0ABV9RDE5</accession>
<feature type="transmembrane region" description="Helical" evidence="9">
    <location>
        <begin position="208"/>
        <end position="225"/>
    </location>
</feature>
<evidence type="ECO:0000313" key="13">
    <source>
        <dbReference type="Proteomes" id="UP001595909"/>
    </source>
</evidence>
<sequence>MTVRDGLTTAFRVPRRAPAPASFTRAGRHTRRTAARRLPALWRGRVGDPRWVRPALLALLIGTAVLYLWDLGATGYANTYYAAAVQAGTQSWRAWLFGSMDASNFITVDKPPAALWVMGLSGRIFGFNAWSMLAPQALMGVATVGLLYATVRRWSGPGAGLLAGAALALTPVAVLMFRFNNPDALLVLCLVAAAYAVVRAVDAAATRAGVWWTALAGALIGLGFLTKMLQAFLVLPALAAVILLASAAPLRRRLVQLAAGAGALVASVGWYVLLVDLWPSDARPYIGGSTDNTLLDLVLGYNGLGRLLGGEGNGGGGGGGSSTGFGGTAGIGRMFNSAFGGQISWLLPAALVALVAGLWLTRREPRTDRTRAALVLWGGWMIVTGLVFSVMGGTIHPYYAVALAPGLVGTLGVGGREVWRRRDHPAAGVALALTVAATAGWSVVLLRRTPEFLPWLRWVVAVAGIVAAVALLVPAGTWQRLGRDAGRRVLPVVLLGALLGGAGGSVAYAVQTAATAHQGSIVGAGPATGSAMGGGPGGGQGGPGGGQPPAGQAPPDGGGQGGGQGGGPGEAATSSELTTLLTAADSRWAAATVSAQSASGLELASGTAVMAIGGFTGSDAAPSLAQFQAYVAAGDVHWFVASGGQGGGPGGGEDSVGTQISEWVAAHYSATDVGGTTVYDLTQPSS</sequence>
<feature type="compositionally biased region" description="Gly residues" evidence="8">
    <location>
        <begin position="556"/>
        <end position="569"/>
    </location>
</feature>
<feature type="transmembrane region" description="Helical" evidence="9">
    <location>
        <begin position="129"/>
        <end position="151"/>
    </location>
</feature>
<dbReference type="InterPro" id="IPR056785">
    <property type="entry name" value="YkcA/B-like_C"/>
</dbReference>
<evidence type="ECO:0000259" key="10">
    <source>
        <dbReference type="Pfam" id="PF13231"/>
    </source>
</evidence>